<protein>
    <submittedName>
        <fullName evidence="1">Uncharacterized protein</fullName>
    </submittedName>
</protein>
<dbReference type="Proteomes" id="UP000261905">
    <property type="component" value="Unassembled WGS sequence"/>
</dbReference>
<dbReference type="EMBL" id="QUBQ01000001">
    <property type="protein sequence ID" value="REK76684.1"/>
    <property type="molecule type" value="Genomic_DNA"/>
</dbReference>
<accession>A0A371PKG7</accession>
<proteinExistence type="predicted"/>
<evidence type="ECO:0000313" key="1">
    <source>
        <dbReference type="EMBL" id="REK76684.1"/>
    </source>
</evidence>
<organism evidence="1 2">
    <name type="scientific">Paenibacillus paeoniae</name>
    <dbReference type="NCBI Taxonomy" id="2292705"/>
    <lineage>
        <taxon>Bacteria</taxon>
        <taxon>Bacillati</taxon>
        <taxon>Bacillota</taxon>
        <taxon>Bacilli</taxon>
        <taxon>Bacillales</taxon>
        <taxon>Paenibacillaceae</taxon>
        <taxon>Paenibacillus</taxon>
    </lineage>
</organism>
<name>A0A371PKG7_9BACL</name>
<evidence type="ECO:0000313" key="2">
    <source>
        <dbReference type="Proteomes" id="UP000261905"/>
    </source>
</evidence>
<comment type="caution">
    <text evidence="1">The sequence shown here is derived from an EMBL/GenBank/DDBJ whole genome shotgun (WGS) entry which is preliminary data.</text>
</comment>
<keyword evidence="2" id="KW-1185">Reference proteome</keyword>
<sequence>MLLLILVIGAGCAASNSLNDTVKIRPESVTINEDAFLADSMQYDLDGDGQMEMIRMYIYPAPAEAENKPGQYLWHESHQWQLIVNRGEDTYLLYNNHLSGKLKFWIEDRGGSQKAIVLLEEGKGLRLDSFTLNEDHIFERMMNYNQFNSVIVESSTTFK</sequence>
<reference evidence="1 2" key="1">
    <citation type="submission" date="2018-08" db="EMBL/GenBank/DDBJ databases">
        <title>Paenibacillus sp. M4BSY-1, whole genome shotgun sequence.</title>
        <authorList>
            <person name="Tuo L."/>
        </authorList>
    </citation>
    <scope>NUCLEOTIDE SEQUENCE [LARGE SCALE GENOMIC DNA]</scope>
    <source>
        <strain evidence="1 2">M4BSY-1</strain>
    </source>
</reference>
<gene>
    <name evidence="1" type="ORF">DX130_06505</name>
</gene>
<dbReference type="AlphaFoldDB" id="A0A371PKG7"/>